<dbReference type="EMBL" id="VATY01000002">
    <property type="protein sequence ID" value="TMM56677.1"/>
    <property type="molecule type" value="Genomic_DNA"/>
</dbReference>
<reference evidence="1 2" key="1">
    <citation type="submission" date="2019-05" db="EMBL/GenBank/DDBJ databases">
        <authorList>
            <person name="Zhang J.-Y."/>
            <person name="Feg X."/>
            <person name="Du Z.-J."/>
        </authorList>
    </citation>
    <scope>NUCLEOTIDE SEQUENCE [LARGE SCALE GENOMIC DNA]</scope>
    <source>
        <strain evidence="1 2">RZ26</strain>
    </source>
</reference>
<keyword evidence="2" id="KW-1185">Reference proteome</keyword>
<dbReference type="Proteomes" id="UP000310314">
    <property type="component" value="Unassembled WGS sequence"/>
</dbReference>
<protein>
    <submittedName>
        <fullName evidence="1">Uncharacterized protein</fullName>
    </submittedName>
</protein>
<accession>A0A5S3PPK5</accession>
<sequence>MDGFGTIRLHHRTIKRFKGFSRKFKSSYSETLEAVMDFFEWHGILPSKRFADQINKEEAKTRKRVEAAIAIIRNIEKTQTLPTNIMLEALFGKHEIVRERKEPKLIETKFEKLTREEWNKKENKVSRIKYDRLKEKHISSLERMMTMLNKVEKIKPRFGKPYLKLEISPMELAKIKRQLKNQL</sequence>
<dbReference type="InterPro" id="IPR048012">
    <property type="entry name" value="BfmA-like_N"/>
</dbReference>
<dbReference type="AlphaFoldDB" id="A0A5S3PPK5"/>
<evidence type="ECO:0000313" key="2">
    <source>
        <dbReference type="Proteomes" id="UP000310314"/>
    </source>
</evidence>
<dbReference type="RefSeq" id="WP_138657661.1">
    <property type="nucleotide sequence ID" value="NZ_VATY01000002.1"/>
</dbReference>
<proteinExistence type="predicted"/>
<organism evidence="1 2">
    <name type="scientific">Maribacter algarum</name>
    <name type="common">ex Zhang et al. 2020</name>
    <dbReference type="NCBI Taxonomy" id="2578118"/>
    <lineage>
        <taxon>Bacteria</taxon>
        <taxon>Pseudomonadati</taxon>
        <taxon>Bacteroidota</taxon>
        <taxon>Flavobacteriia</taxon>
        <taxon>Flavobacteriales</taxon>
        <taxon>Flavobacteriaceae</taxon>
        <taxon>Maribacter</taxon>
    </lineage>
</organism>
<comment type="caution">
    <text evidence="1">The sequence shown here is derived from an EMBL/GenBank/DDBJ whole genome shotgun (WGS) entry which is preliminary data.</text>
</comment>
<dbReference type="NCBIfam" id="NF041200">
    <property type="entry name" value="mob_BfmA_Nterm"/>
    <property type="match status" value="1"/>
</dbReference>
<name>A0A5S3PPK5_9FLAO</name>
<evidence type="ECO:0000313" key="1">
    <source>
        <dbReference type="EMBL" id="TMM56677.1"/>
    </source>
</evidence>
<dbReference type="OrthoDB" id="1441069at2"/>
<gene>
    <name evidence="1" type="ORF">FEE95_09240</name>
</gene>